<evidence type="ECO:0000259" key="4">
    <source>
        <dbReference type="Pfam" id="PF24053"/>
    </source>
</evidence>
<dbReference type="EMBL" id="BPVZ01000019">
    <property type="protein sequence ID" value="GKV03032.1"/>
    <property type="molecule type" value="Genomic_DNA"/>
</dbReference>
<protein>
    <recommendedName>
        <fullName evidence="4">DUF7356 domain-containing protein</fullName>
    </recommendedName>
</protein>
<comment type="caution">
    <text evidence="5">The sequence shown here is derived from an EMBL/GenBank/DDBJ whole genome shotgun (WGS) entry which is preliminary data.</text>
</comment>
<dbReference type="PANTHER" id="PTHR34200:SF2">
    <property type="entry name" value="TRANSMEMBRANE PROTEIN"/>
    <property type="match status" value="1"/>
</dbReference>
<sequence length="425" mass="45934">MGGNGIAAVVFLFLIFSGVSNASLFWKLRKLADVAQNNSSAAAAAAAIPTVSRLPNPGTVDKKSDPKVDGSGKSGSDSSKLDPNVSNGTGSTPPLAQKPEAASEKSDLISPPPQNLTDTGKNSELKDKDVGKSKGSKEEEEEEKNKKGGEEIDSGQSSNSENKGDTEKNKETKEEEEKKKSDSEDKNELQDKETKEGEGKKDDTQPNSGETCDDEQTCKDENSLVACIKHFDSGSKELAVIVQNQGEETLEVNLTGSTSMENHFKLPKHGTHRINISLASIQSDKLVVSAGHGNCSLHTDSPVSRANFFFLLPSYDNLVSPINGAYFLIATVVIFVATWACCKLRNSRRRRLDGIPYQELEMGRPESMSATVVETAEGWDEGWDDDWDEEHAVKSPAARHLGNISANGLTARSSNKDGWEDGWDD</sequence>
<evidence type="ECO:0000256" key="2">
    <source>
        <dbReference type="SAM" id="Phobius"/>
    </source>
</evidence>
<feature type="compositionally biased region" description="Polar residues" evidence="1">
    <location>
        <begin position="84"/>
        <end position="94"/>
    </location>
</feature>
<feature type="compositionally biased region" description="Low complexity" evidence="1">
    <location>
        <begin position="71"/>
        <end position="82"/>
    </location>
</feature>
<evidence type="ECO:0000313" key="5">
    <source>
        <dbReference type="EMBL" id="GKV03032.1"/>
    </source>
</evidence>
<reference evidence="5 6" key="1">
    <citation type="journal article" date="2021" name="Commun. Biol.">
        <title>The genome of Shorea leprosula (Dipterocarpaceae) highlights the ecological relevance of drought in aseasonal tropical rainforests.</title>
        <authorList>
            <person name="Ng K.K.S."/>
            <person name="Kobayashi M.J."/>
            <person name="Fawcett J.A."/>
            <person name="Hatakeyama M."/>
            <person name="Paape T."/>
            <person name="Ng C.H."/>
            <person name="Ang C.C."/>
            <person name="Tnah L.H."/>
            <person name="Lee C.T."/>
            <person name="Nishiyama T."/>
            <person name="Sese J."/>
            <person name="O'Brien M.J."/>
            <person name="Copetti D."/>
            <person name="Mohd Noor M.I."/>
            <person name="Ong R.C."/>
            <person name="Putra M."/>
            <person name="Sireger I.Z."/>
            <person name="Indrioko S."/>
            <person name="Kosugi Y."/>
            <person name="Izuno A."/>
            <person name="Isagi Y."/>
            <person name="Lee S.L."/>
            <person name="Shimizu K.K."/>
        </authorList>
    </citation>
    <scope>NUCLEOTIDE SEQUENCE [LARGE SCALE GENOMIC DNA]</scope>
    <source>
        <strain evidence="5">214</strain>
    </source>
</reference>
<dbReference type="Proteomes" id="UP001054252">
    <property type="component" value="Unassembled WGS sequence"/>
</dbReference>
<feature type="chain" id="PRO_5043977684" description="DUF7356 domain-containing protein" evidence="3">
    <location>
        <begin position="23"/>
        <end position="425"/>
    </location>
</feature>
<name>A0AAV5IM82_9ROSI</name>
<organism evidence="5 6">
    <name type="scientific">Rubroshorea leprosula</name>
    <dbReference type="NCBI Taxonomy" id="152421"/>
    <lineage>
        <taxon>Eukaryota</taxon>
        <taxon>Viridiplantae</taxon>
        <taxon>Streptophyta</taxon>
        <taxon>Embryophyta</taxon>
        <taxon>Tracheophyta</taxon>
        <taxon>Spermatophyta</taxon>
        <taxon>Magnoliopsida</taxon>
        <taxon>eudicotyledons</taxon>
        <taxon>Gunneridae</taxon>
        <taxon>Pentapetalae</taxon>
        <taxon>rosids</taxon>
        <taxon>malvids</taxon>
        <taxon>Malvales</taxon>
        <taxon>Dipterocarpaceae</taxon>
        <taxon>Rubroshorea</taxon>
    </lineage>
</organism>
<feature type="compositionally biased region" description="Basic and acidic residues" evidence="1">
    <location>
        <begin position="60"/>
        <end position="70"/>
    </location>
</feature>
<proteinExistence type="predicted"/>
<keyword evidence="2" id="KW-0812">Transmembrane</keyword>
<evidence type="ECO:0000313" key="6">
    <source>
        <dbReference type="Proteomes" id="UP001054252"/>
    </source>
</evidence>
<dbReference type="InterPro" id="IPR055780">
    <property type="entry name" value="DUF7356"/>
</dbReference>
<keyword evidence="6" id="KW-1185">Reference proteome</keyword>
<evidence type="ECO:0000256" key="1">
    <source>
        <dbReference type="SAM" id="MobiDB-lite"/>
    </source>
</evidence>
<evidence type="ECO:0000256" key="3">
    <source>
        <dbReference type="SAM" id="SignalP"/>
    </source>
</evidence>
<feature type="transmembrane region" description="Helical" evidence="2">
    <location>
        <begin position="324"/>
        <end position="342"/>
    </location>
</feature>
<feature type="domain" description="DUF7356" evidence="4">
    <location>
        <begin position="204"/>
        <end position="303"/>
    </location>
</feature>
<keyword evidence="2" id="KW-1133">Transmembrane helix</keyword>
<dbReference type="Pfam" id="PF24053">
    <property type="entry name" value="DUF7356"/>
    <property type="match status" value="1"/>
</dbReference>
<dbReference type="AlphaFoldDB" id="A0AAV5IM82"/>
<feature type="compositionally biased region" description="Basic and acidic residues" evidence="1">
    <location>
        <begin position="162"/>
        <end position="204"/>
    </location>
</feature>
<keyword evidence="3" id="KW-0732">Signal</keyword>
<feature type="compositionally biased region" description="Basic and acidic residues" evidence="1">
    <location>
        <begin position="121"/>
        <end position="150"/>
    </location>
</feature>
<gene>
    <name evidence="5" type="ORF">SLEP1_g15399</name>
</gene>
<feature type="region of interest" description="Disordered" evidence="1">
    <location>
        <begin position="52"/>
        <end position="216"/>
    </location>
</feature>
<dbReference type="PANTHER" id="PTHR34200">
    <property type="entry name" value="DENTIN SIALOPHOSPHOPROTEIN-LIKE ISOFORM X1"/>
    <property type="match status" value="1"/>
</dbReference>
<keyword evidence="2" id="KW-0472">Membrane</keyword>
<accession>A0AAV5IM82</accession>
<feature type="signal peptide" evidence="3">
    <location>
        <begin position="1"/>
        <end position="22"/>
    </location>
</feature>